<evidence type="ECO:0000256" key="2">
    <source>
        <dbReference type="ARBA" id="ARBA00023141"/>
    </source>
</evidence>
<dbReference type="RefSeq" id="WP_308122858.1">
    <property type="nucleotide sequence ID" value="NZ_BAAAYV010000002.1"/>
</dbReference>
<dbReference type="InterPro" id="IPR013708">
    <property type="entry name" value="Shikimate_DH-bd_N"/>
</dbReference>
<comment type="caution">
    <text evidence="4">The sequence shown here is derived from an EMBL/GenBank/DDBJ whole genome shotgun (WGS) entry which is preliminary data.</text>
</comment>
<proteinExistence type="predicted"/>
<dbReference type="Gene3D" id="3.40.50.720">
    <property type="entry name" value="NAD(P)-binding Rossmann-like Domain"/>
    <property type="match status" value="1"/>
</dbReference>
<dbReference type="InterPro" id="IPR022893">
    <property type="entry name" value="Shikimate_DH_fam"/>
</dbReference>
<dbReference type="SUPFAM" id="SSF53223">
    <property type="entry name" value="Aminoacid dehydrogenase-like, N-terminal domain"/>
    <property type="match status" value="1"/>
</dbReference>
<organism evidence="4 5">
    <name type="scientific">Microbacterium marinilacus</name>
    <dbReference type="NCBI Taxonomy" id="415209"/>
    <lineage>
        <taxon>Bacteria</taxon>
        <taxon>Bacillati</taxon>
        <taxon>Actinomycetota</taxon>
        <taxon>Actinomycetes</taxon>
        <taxon>Micrococcales</taxon>
        <taxon>Microbacteriaceae</taxon>
        <taxon>Microbacterium</taxon>
    </lineage>
</organism>
<keyword evidence="2" id="KW-0057">Aromatic amino acid biosynthesis</keyword>
<accession>A0ABP7B2B5</accession>
<dbReference type="PANTHER" id="PTHR21089">
    <property type="entry name" value="SHIKIMATE DEHYDROGENASE"/>
    <property type="match status" value="1"/>
</dbReference>
<keyword evidence="2" id="KW-0028">Amino-acid biosynthesis</keyword>
<name>A0ABP7B2B5_9MICO</name>
<dbReference type="Proteomes" id="UP001410795">
    <property type="component" value="Unassembled WGS sequence"/>
</dbReference>
<sequence length="286" mass="29698">MSEAARLAVWGDPIAHSRSPQLHSAAYATLGLDWTFERVRVAEDAFDGVLAGLDGSWRGLAVTMPLKERAWRASTWRDRRAELTGAVNTLLLPHPDVPRPEGAPAGGPVGFNTDVGGIVAALADEGITRVQRVRVIGAGATSASAVVAAAELGAQEVGIVARRPERAAPLAELGARLGMDVVVEGFDGAHTGVDLTVCALPGGTSLPEDHADALAAAGGALFDVAYHPWPSHLASRWRDAPAIPGLGMLLHQAVLQVRIFTTGTADAPLADEDAVRASMRSALVGD</sequence>
<reference evidence="5" key="1">
    <citation type="journal article" date="2019" name="Int. J. Syst. Evol. Microbiol.">
        <title>The Global Catalogue of Microorganisms (GCM) 10K type strain sequencing project: providing services to taxonomists for standard genome sequencing and annotation.</title>
        <authorList>
            <consortium name="The Broad Institute Genomics Platform"/>
            <consortium name="The Broad Institute Genome Sequencing Center for Infectious Disease"/>
            <person name="Wu L."/>
            <person name="Ma J."/>
        </authorList>
    </citation>
    <scope>NUCLEOTIDE SEQUENCE [LARGE SCALE GENOMIC DNA]</scope>
    <source>
        <strain evidence="5">JCM 16546</strain>
    </source>
</reference>
<dbReference type="InterPro" id="IPR036291">
    <property type="entry name" value="NAD(P)-bd_dom_sf"/>
</dbReference>
<dbReference type="Pfam" id="PF08501">
    <property type="entry name" value="Shikimate_dh_N"/>
    <property type="match status" value="1"/>
</dbReference>
<dbReference type="SUPFAM" id="SSF51735">
    <property type="entry name" value="NAD(P)-binding Rossmann-fold domains"/>
    <property type="match status" value="1"/>
</dbReference>
<dbReference type="InterPro" id="IPR046346">
    <property type="entry name" value="Aminoacid_DH-like_N_sf"/>
</dbReference>
<dbReference type="EMBL" id="BAAAYV010000002">
    <property type="protein sequence ID" value="GAA3645401.1"/>
    <property type="molecule type" value="Genomic_DNA"/>
</dbReference>
<feature type="domain" description="Shikimate dehydrogenase substrate binding N-terminal" evidence="3">
    <location>
        <begin position="9"/>
        <end position="90"/>
    </location>
</feature>
<evidence type="ECO:0000313" key="4">
    <source>
        <dbReference type="EMBL" id="GAA3645401.1"/>
    </source>
</evidence>
<protein>
    <submittedName>
        <fullName evidence="4">Shikimate dehydrogenase</fullName>
    </submittedName>
</protein>
<evidence type="ECO:0000259" key="3">
    <source>
        <dbReference type="Pfam" id="PF08501"/>
    </source>
</evidence>
<gene>
    <name evidence="4" type="ORF">GCM10022202_00770</name>
</gene>
<evidence type="ECO:0000256" key="1">
    <source>
        <dbReference type="ARBA" id="ARBA00004871"/>
    </source>
</evidence>
<dbReference type="Gene3D" id="3.40.50.10860">
    <property type="entry name" value="Leucine Dehydrogenase, chain A, domain 1"/>
    <property type="match status" value="1"/>
</dbReference>
<keyword evidence="5" id="KW-1185">Reference proteome</keyword>
<comment type="pathway">
    <text evidence="1">Metabolic intermediate biosynthesis; chorismate biosynthesis; chorismate from D-erythrose 4-phosphate and phosphoenolpyruvate: step 4/7.</text>
</comment>
<dbReference type="PANTHER" id="PTHR21089:SF1">
    <property type="entry name" value="BIFUNCTIONAL 3-DEHYDROQUINATE DEHYDRATASE_SHIKIMATE DEHYDROGENASE, CHLOROPLASTIC"/>
    <property type="match status" value="1"/>
</dbReference>
<evidence type="ECO:0000313" key="5">
    <source>
        <dbReference type="Proteomes" id="UP001410795"/>
    </source>
</evidence>